<sequence>MTIVCPVFNEETTVPLFYDRLSAAIALMSDRVRFELLFVNNRSTDGTLAEIHKIQARDPRVGVITLSRNFGYQASITAGMRTARGDAIVNIDVDCEDPPEMIPRFIERWLDGADVAYGIREKREEFFLMHLARKLFYRGTRMVADHEIVLDMAEFFLVDKRVRDFVLATKSTFPFVRGQVGYVGFRREGIPYKRQRRISGTTHYNLVSATRFGVGGILSSSTMPLRVLGYVGVVGFLLDCLGAIALLVGGDTLEVRTMVRVLFAFMALHAGWLVLAAGTLGIYLARVYKDTIELPLYVVDEKLSSLPLESRQ</sequence>
<reference evidence="9" key="1">
    <citation type="submission" date="2021-12" db="EMBL/GenBank/DDBJ databases">
        <title>Discovery of the Pendulisporaceae a myxobacterial family with distinct sporulation behavior and unique specialized metabolism.</title>
        <authorList>
            <person name="Garcia R."/>
            <person name="Popoff A."/>
            <person name="Bader C.D."/>
            <person name="Loehr J."/>
            <person name="Walesch S."/>
            <person name="Walt C."/>
            <person name="Boldt J."/>
            <person name="Bunk B."/>
            <person name="Haeckl F.J.F.P.J."/>
            <person name="Gunesch A.P."/>
            <person name="Birkelbach J."/>
            <person name="Nuebel U."/>
            <person name="Pietschmann T."/>
            <person name="Bach T."/>
            <person name="Mueller R."/>
        </authorList>
    </citation>
    <scope>NUCLEOTIDE SEQUENCE</scope>
    <source>
        <strain evidence="9">MSr11367</strain>
    </source>
</reference>
<dbReference type="PANTHER" id="PTHR48090:SF1">
    <property type="entry name" value="PROPHAGE BACTOPRENOL GLUCOSYL TRANSFERASE HOMOLOG"/>
    <property type="match status" value="1"/>
</dbReference>
<keyword evidence="10" id="KW-1185">Reference proteome</keyword>
<evidence type="ECO:0000256" key="4">
    <source>
        <dbReference type="ARBA" id="ARBA00022692"/>
    </source>
</evidence>
<organism evidence="9 10">
    <name type="scientific">Pendulispora rubella</name>
    <dbReference type="NCBI Taxonomy" id="2741070"/>
    <lineage>
        <taxon>Bacteria</taxon>
        <taxon>Pseudomonadati</taxon>
        <taxon>Myxococcota</taxon>
        <taxon>Myxococcia</taxon>
        <taxon>Myxococcales</taxon>
        <taxon>Sorangiineae</taxon>
        <taxon>Pendulisporaceae</taxon>
        <taxon>Pendulispora</taxon>
    </lineage>
</organism>
<proteinExistence type="predicted"/>
<evidence type="ECO:0000256" key="2">
    <source>
        <dbReference type="ARBA" id="ARBA00022676"/>
    </source>
</evidence>
<feature type="domain" description="Glycosyltransferase 2-like" evidence="8">
    <location>
        <begin position="2"/>
        <end position="132"/>
    </location>
</feature>
<evidence type="ECO:0000313" key="10">
    <source>
        <dbReference type="Proteomes" id="UP001374803"/>
    </source>
</evidence>
<evidence type="ECO:0000256" key="5">
    <source>
        <dbReference type="ARBA" id="ARBA00022989"/>
    </source>
</evidence>
<evidence type="ECO:0000256" key="3">
    <source>
        <dbReference type="ARBA" id="ARBA00022679"/>
    </source>
</evidence>
<accession>A0ABZ2L4N2</accession>
<keyword evidence="4 7" id="KW-0812">Transmembrane</keyword>
<dbReference type="PANTHER" id="PTHR48090">
    <property type="entry name" value="UNDECAPRENYL-PHOSPHATE 4-DEOXY-4-FORMAMIDO-L-ARABINOSE TRANSFERASE-RELATED"/>
    <property type="match status" value="1"/>
</dbReference>
<protein>
    <submittedName>
        <fullName evidence="9">Glycosyltransferase family 2 protein</fullName>
    </submittedName>
</protein>
<dbReference type="InterPro" id="IPR050256">
    <property type="entry name" value="Glycosyltransferase_2"/>
</dbReference>
<evidence type="ECO:0000313" key="9">
    <source>
        <dbReference type="EMBL" id="WXB04181.1"/>
    </source>
</evidence>
<dbReference type="Gene3D" id="3.90.550.10">
    <property type="entry name" value="Spore Coat Polysaccharide Biosynthesis Protein SpsA, Chain A"/>
    <property type="match status" value="1"/>
</dbReference>
<dbReference type="InterPro" id="IPR029044">
    <property type="entry name" value="Nucleotide-diphossugar_trans"/>
</dbReference>
<evidence type="ECO:0000256" key="6">
    <source>
        <dbReference type="ARBA" id="ARBA00023136"/>
    </source>
</evidence>
<evidence type="ECO:0000256" key="1">
    <source>
        <dbReference type="ARBA" id="ARBA00004141"/>
    </source>
</evidence>
<keyword evidence="2" id="KW-0328">Glycosyltransferase</keyword>
<feature type="transmembrane region" description="Helical" evidence="7">
    <location>
        <begin position="261"/>
        <end position="285"/>
    </location>
</feature>
<gene>
    <name evidence="9" type="ORF">LVJ94_45655</name>
</gene>
<comment type="subcellular location">
    <subcellularLocation>
        <location evidence="1">Membrane</location>
        <topology evidence="1">Multi-pass membrane protein</topology>
    </subcellularLocation>
</comment>
<keyword evidence="5 7" id="KW-1133">Transmembrane helix</keyword>
<keyword evidence="6 7" id="KW-0472">Membrane</keyword>
<dbReference type="SUPFAM" id="SSF53448">
    <property type="entry name" value="Nucleotide-diphospho-sugar transferases"/>
    <property type="match status" value="1"/>
</dbReference>
<dbReference type="EMBL" id="CP089983">
    <property type="protein sequence ID" value="WXB04181.1"/>
    <property type="molecule type" value="Genomic_DNA"/>
</dbReference>
<keyword evidence="3" id="KW-0808">Transferase</keyword>
<dbReference type="InterPro" id="IPR001173">
    <property type="entry name" value="Glyco_trans_2-like"/>
</dbReference>
<name>A0ABZ2L4N2_9BACT</name>
<evidence type="ECO:0000256" key="7">
    <source>
        <dbReference type="SAM" id="Phobius"/>
    </source>
</evidence>
<feature type="transmembrane region" description="Helical" evidence="7">
    <location>
        <begin position="227"/>
        <end position="249"/>
    </location>
</feature>
<dbReference type="Proteomes" id="UP001374803">
    <property type="component" value="Chromosome"/>
</dbReference>
<dbReference type="Pfam" id="PF00535">
    <property type="entry name" value="Glycos_transf_2"/>
    <property type="match status" value="1"/>
</dbReference>
<dbReference type="CDD" id="cd04187">
    <property type="entry name" value="DPM1_like_bac"/>
    <property type="match status" value="1"/>
</dbReference>
<dbReference type="RefSeq" id="WP_394833817.1">
    <property type="nucleotide sequence ID" value="NZ_CP089929.1"/>
</dbReference>
<evidence type="ECO:0000259" key="8">
    <source>
        <dbReference type="Pfam" id="PF00535"/>
    </source>
</evidence>